<dbReference type="AlphaFoldDB" id="A0A3P7TVP7"/>
<accession>A0A3P7TVP7</accession>
<evidence type="ECO:0000313" key="1">
    <source>
        <dbReference type="EMBL" id="VDO11843.1"/>
    </source>
</evidence>
<dbReference type="EMBL" id="UZAG01001675">
    <property type="protein sequence ID" value="VDO11843.1"/>
    <property type="molecule type" value="Genomic_DNA"/>
</dbReference>
<sequence>MSRYSLKPEEETALKGSDAAQIFTFENKAFPFTDGTVNAKFFAALQRVKQIHHDSKQLLRSSGEHLAA</sequence>
<organism evidence="1 2">
    <name type="scientific">Brugia timori</name>
    <dbReference type="NCBI Taxonomy" id="42155"/>
    <lineage>
        <taxon>Eukaryota</taxon>
        <taxon>Metazoa</taxon>
        <taxon>Ecdysozoa</taxon>
        <taxon>Nematoda</taxon>
        <taxon>Chromadorea</taxon>
        <taxon>Rhabditida</taxon>
        <taxon>Spirurina</taxon>
        <taxon>Spiruromorpha</taxon>
        <taxon>Filarioidea</taxon>
        <taxon>Onchocercidae</taxon>
        <taxon>Brugia</taxon>
    </lineage>
</organism>
<protein>
    <submittedName>
        <fullName evidence="1">Uncharacterized protein</fullName>
    </submittedName>
</protein>
<keyword evidence="2" id="KW-1185">Reference proteome</keyword>
<proteinExistence type="predicted"/>
<name>A0A3P7TVP7_9BILA</name>
<dbReference type="Proteomes" id="UP000280834">
    <property type="component" value="Unassembled WGS sequence"/>
</dbReference>
<reference evidence="1 2" key="1">
    <citation type="submission" date="2018-11" db="EMBL/GenBank/DDBJ databases">
        <authorList>
            <consortium name="Pathogen Informatics"/>
        </authorList>
    </citation>
    <scope>NUCLEOTIDE SEQUENCE [LARGE SCALE GENOMIC DNA]</scope>
</reference>
<evidence type="ECO:0000313" key="2">
    <source>
        <dbReference type="Proteomes" id="UP000280834"/>
    </source>
</evidence>
<gene>
    <name evidence="1" type="ORF">BTMF_LOCUS2133</name>
</gene>